<dbReference type="AlphaFoldDB" id="A0A9W9GU51"/>
<protein>
    <submittedName>
        <fullName evidence="2">Uncharacterized protein</fullName>
    </submittedName>
</protein>
<comment type="caution">
    <text evidence="2">The sequence shown here is derived from an EMBL/GenBank/DDBJ whole genome shotgun (WGS) entry which is preliminary data.</text>
</comment>
<dbReference type="EMBL" id="JAPQKL010000005">
    <property type="protein sequence ID" value="KAJ5130135.1"/>
    <property type="molecule type" value="Genomic_DNA"/>
</dbReference>
<feature type="region of interest" description="Disordered" evidence="1">
    <location>
        <begin position="168"/>
        <end position="189"/>
    </location>
</feature>
<reference evidence="2" key="2">
    <citation type="journal article" date="2023" name="IMA Fungus">
        <title>Comparative genomic study of the Penicillium genus elucidates a diverse pangenome and 15 lateral gene transfer events.</title>
        <authorList>
            <person name="Petersen C."/>
            <person name="Sorensen T."/>
            <person name="Nielsen M.R."/>
            <person name="Sondergaard T.E."/>
            <person name="Sorensen J.L."/>
            <person name="Fitzpatrick D.A."/>
            <person name="Frisvad J.C."/>
            <person name="Nielsen K.L."/>
        </authorList>
    </citation>
    <scope>NUCLEOTIDE SEQUENCE</scope>
    <source>
        <strain evidence="2">IBT 22155</strain>
    </source>
</reference>
<sequence>MPGLHDEGPTPRSSRQELSRRCDVIYVPSDDSTPISFMHLYSSPKRQIRDTVGHIPGDSEINTFRSQRARRQVQKPLAGSTPRAPLQQNFKVAQPMAITVDVPGTGDGKENVPPGFSVITSNNKSKSECHSTASRMARPVLQTTSLRACMTTKSKEAQPESLKRVALDVTRGRQSPQKEVTEKFEHSPPAGNPLASALNRACSAVVIQRAWRSFTERRNKHVCGIATARVKFACEVITRWWRGVKACKLRGQKQMAELAGSTEQMTRRKPASQRRSARQGNQGSGRRGIRRL</sequence>
<evidence type="ECO:0000313" key="3">
    <source>
        <dbReference type="Proteomes" id="UP001149079"/>
    </source>
</evidence>
<dbReference type="Proteomes" id="UP001149079">
    <property type="component" value="Unassembled WGS sequence"/>
</dbReference>
<name>A0A9W9GU51_9EURO</name>
<feature type="region of interest" description="Disordered" evidence="1">
    <location>
        <begin position="257"/>
        <end position="292"/>
    </location>
</feature>
<proteinExistence type="predicted"/>
<evidence type="ECO:0000313" key="2">
    <source>
        <dbReference type="EMBL" id="KAJ5130135.1"/>
    </source>
</evidence>
<accession>A0A9W9GU51</accession>
<reference evidence="2" key="1">
    <citation type="submission" date="2022-11" db="EMBL/GenBank/DDBJ databases">
        <authorList>
            <person name="Petersen C."/>
        </authorList>
    </citation>
    <scope>NUCLEOTIDE SEQUENCE</scope>
    <source>
        <strain evidence="2">IBT 22155</strain>
    </source>
</reference>
<dbReference type="RefSeq" id="XP_056520514.1">
    <property type="nucleotide sequence ID" value="XM_056666918.1"/>
</dbReference>
<organism evidence="2 3">
    <name type="scientific">Penicillium bovifimosum</name>
    <dbReference type="NCBI Taxonomy" id="126998"/>
    <lineage>
        <taxon>Eukaryota</taxon>
        <taxon>Fungi</taxon>
        <taxon>Dikarya</taxon>
        <taxon>Ascomycota</taxon>
        <taxon>Pezizomycotina</taxon>
        <taxon>Eurotiomycetes</taxon>
        <taxon>Eurotiomycetidae</taxon>
        <taxon>Eurotiales</taxon>
        <taxon>Aspergillaceae</taxon>
        <taxon>Penicillium</taxon>
    </lineage>
</organism>
<feature type="compositionally biased region" description="Basic residues" evidence="1">
    <location>
        <begin position="267"/>
        <end position="277"/>
    </location>
</feature>
<gene>
    <name evidence="2" type="ORF">N7515_006174</name>
</gene>
<dbReference type="GeneID" id="81406088"/>
<evidence type="ECO:0000256" key="1">
    <source>
        <dbReference type="SAM" id="MobiDB-lite"/>
    </source>
</evidence>
<keyword evidence="3" id="KW-1185">Reference proteome</keyword>
<dbReference type="OrthoDB" id="76388at2759"/>